<dbReference type="SUPFAM" id="SSF55781">
    <property type="entry name" value="GAF domain-like"/>
    <property type="match status" value="1"/>
</dbReference>
<dbReference type="Gene3D" id="3.30.450.20">
    <property type="entry name" value="PAS domain"/>
    <property type="match status" value="2"/>
</dbReference>
<evidence type="ECO:0000313" key="7">
    <source>
        <dbReference type="Proteomes" id="UP000480929"/>
    </source>
</evidence>
<comment type="caution">
    <text evidence="4">The sequence shown here is derived from an EMBL/GenBank/DDBJ whole genome shotgun (WGS) entry which is preliminary data.</text>
</comment>
<dbReference type="CDD" id="cd00130">
    <property type="entry name" value="PAS"/>
    <property type="match status" value="2"/>
</dbReference>
<protein>
    <submittedName>
        <fullName evidence="4">Diguanylate cyclase</fullName>
    </submittedName>
</protein>
<dbReference type="InterPro" id="IPR029787">
    <property type="entry name" value="Nucleotide_cyclase"/>
</dbReference>
<dbReference type="SUPFAM" id="SSF55073">
    <property type="entry name" value="Nucleotide cyclase"/>
    <property type="match status" value="1"/>
</dbReference>
<dbReference type="PANTHER" id="PTHR44757">
    <property type="entry name" value="DIGUANYLATE CYCLASE DGCP"/>
    <property type="match status" value="1"/>
</dbReference>
<accession>A0A6N7S822</accession>
<feature type="domain" description="PAC" evidence="2">
    <location>
        <begin position="209"/>
        <end position="260"/>
    </location>
</feature>
<evidence type="ECO:0000259" key="1">
    <source>
        <dbReference type="PROSITE" id="PS50112"/>
    </source>
</evidence>
<evidence type="ECO:0000313" key="4">
    <source>
        <dbReference type="EMBL" id="MSA90033.1"/>
    </source>
</evidence>
<dbReference type="NCBIfam" id="TIGR00254">
    <property type="entry name" value="GGDEF"/>
    <property type="match status" value="1"/>
</dbReference>
<dbReference type="Gene3D" id="3.30.70.270">
    <property type="match status" value="1"/>
</dbReference>
<dbReference type="InterPro" id="IPR043128">
    <property type="entry name" value="Rev_trsase/Diguanyl_cyclase"/>
</dbReference>
<reference evidence="6 7" key="1">
    <citation type="journal article" date="2019" name="Nat. Med.">
        <title>A library of human gut bacterial isolates paired with longitudinal multiomics data enables mechanistic microbiome research.</title>
        <authorList>
            <person name="Poyet M."/>
            <person name="Groussin M."/>
            <person name="Gibbons S.M."/>
            <person name="Avila-Pacheco J."/>
            <person name="Jiang X."/>
            <person name="Kearney S.M."/>
            <person name="Perrotta A.R."/>
            <person name="Berdy B."/>
            <person name="Zhao S."/>
            <person name="Lieberman T.D."/>
            <person name="Swanson P.K."/>
            <person name="Smith M."/>
            <person name="Roesemann S."/>
            <person name="Alexander J.E."/>
            <person name="Rich S.A."/>
            <person name="Livny J."/>
            <person name="Vlamakis H."/>
            <person name="Clish C."/>
            <person name="Bullock K."/>
            <person name="Deik A."/>
            <person name="Scott J."/>
            <person name="Pierce K.A."/>
            <person name="Xavier R.J."/>
            <person name="Alm E.J."/>
        </authorList>
    </citation>
    <scope>NUCLEOTIDE SEQUENCE [LARGE SCALE GENOMIC DNA]</scope>
    <source>
        <strain evidence="4 6">BIOML-A4</strain>
        <strain evidence="5 7">BIOML-A5</strain>
    </source>
</reference>
<dbReference type="SUPFAM" id="SSF55785">
    <property type="entry name" value="PYP-like sensor domain (PAS domain)"/>
    <property type="match status" value="2"/>
</dbReference>
<dbReference type="PANTHER" id="PTHR44757:SF2">
    <property type="entry name" value="BIOFILM ARCHITECTURE MAINTENANCE PROTEIN MBAA"/>
    <property type="match status" value="1"/>
</dbReference>
<gene>
    <name evidence="5" type="ORF">GKD88_11595</name>
    <name evidence="4" type="ORF">GKE08_11920</name>
</gene>
<evidence type="ECO:0000259" key="2">
    <source>
        <dbReference type="PROSITE" id="PS50113"/>
    </source>
</evidence>
<dbReference type="InterPro" id="IPR001610">
    <property type="entry name" value="PAC"/>
</dbReference>
<dbReference type="InterPro" id="IPR035965">
    <property type="entry name" value="PAS-like_dom_sf"/>
</dbReference>
<sequence>MKTSASLVDSCINRFIQSLFVDQDWDTLQSLLDENIRWHSAEAGTVFTDKEAIHEHIQQQRRRHSELLVQTTAPVCSQLDDRYQFITVKVLMQGENWHTLYLSLIQDCGSGLFCFVQAAPAQSSLNSLQHQELTLTFLPDQMPGGIFHCLFDEPLTLLQTSDSFLQLTGYTREEISTELNNSFRALIDPRDYENTLKEVQEQLSHGSDKELQFRLLRKDKKPIWVLDKGRYLQDEWGRQYFCCILVDITETKKIQEELRLSLERYEIIMKQTRDIIFEWNLATDQLLFSDNWQHRLGYAPPATTAMILNKSKLHLSDEHRNLFVSLRDQILQGQPVLEGEMQLLDWEYQPIWYRVRITTQFDALGHPVKALGILTDIDEEKYKSQLLLDKAQKDALTQYYNKETVQRLIEDWLAQYPKAFNALMIIDIDDFKHVNDTLGHLFGDAFLIEVTSRIHQLFRSEDILGRIGGDEFLIFLKNIPGPSLAERKAQEILEAFRTFEIRNQKIANVSCSIGIALTTDSRLSYHQLFQRADQALYSIKNQGKNRYAFYSELLRSETFPLRDGMTAVNTRIDSDTNQKNAYAQVSDYVFSTLYNTQNLEECIEHILEVVGLHFNVSRVYIFENSEDDRFCSNTFEWCNAGILPEKDALQRVSYEEDLNGNYLDNFDENGIFYCPDIMTLDPKHIEILEPQHIKSLLQCAIQDQGVIKGYIGFDECQEKRLWDQDQIDVLAHVAEILSVFLLKRRAEKRIESLQAQLSQSESTRR</sequence>
<feature type="domain" description="PAS" evidence="1">
    <location>
        <begin position="152"/>
        <end position="206"/>
    </location>
</feature>
<dbReference type="InterPro" id="IPR013655">
    <property type="entry name" value="PAS_fold_3"/>
</dbReference>
<dbReference type="InterPro" id="IPR029016">
    <property type="entry name" value="GAF-like_dom_sf"/>
</dbReference>
<dbReference type="InterPro" id="IPR000700">
    <property type="entry name" value="PAS-assoc_C"/>
</dbReference>
<dbReference type="InterPro" id="IPR032710">
    <property type="entry name" value="NTF2-like_dom_sf"/>
</dbReference>
<dbReference type="InterPro" id="IPR000014">
    <property type="entry name" value="PAS"/>
</dbReference>
<dbReference type="Gene3D" id="3.30.450.40">
    <property type="match status" value="1"/>
</dbReference>
<dbReference type="CDD" id="cd01949">
    <property type="entry name" value="GGDEF"/>
    <property type="match status" value="1"/>
</dbReference>
<evidence type="ECO:0000313" key="5">
    <source>
        <dbReference type="EMBL" id="MSC33763.1"/>
    </source>
</evidence>
<dbReference type="AlphaFoldDB" id="A0A6N7S822"/>
<dbReference type="SMART" id="SM00267">
    <property type="entry name" value="GGDEF"/>
    <property type="match status" value="1"/>
</dbReference>
<dbReference type="Proteomes" id="UP000433575">
    <property type="component" value="Unassembled WGS sequence"/>
</dbReference>
<dbReference type="PROSITE" id="PS50113">
    <property type="entry name" value="PAC"/>
    <property type="match status" value="1"/>
</dbReference>
<evidence type="ECO:0000313" key="6">
    <source>
        <dbReference type="Proteomes" id="UP000433575"/>
    </source>
</evidence>
<keyword evidence="7" id="KW-1185">Reference proteome</keyword>
<dbReference type="Proteomes" id="UP000480929">
    <property type="component" value="Unassembled WGS sequence"/>
</dbReference>
<organism evidence="4 6">
    <name type="scientific">Holdemania massiliensis</name>
    <dbReference type="NCBI Taxonomy" id="1468449"/>
    <lineage>
        <taxon>Bacteria</taxon>
        <taxon>Bacillati</taxon>
        <taxon>Bacillota</taxon>
        <taxon>Erysipelotrichia</taxon>
        <taxon>Erysipelotrichales</taxon>
        <taxon>Erysipelotrichaceae</taxon>
        <taxon>Holdemania</taxon>
    </lineage>
</organism>
<dbReference type="Pfam" id="PF00990">
    <property type="entry name" value="GGDEF"/>
    <property type="match status" value="1"/>
</dbReference>
<dbReference type="PROSITE" id="PS50112">
    <property type="entry name" value="PAS"/>
    <property type="match status" value="1"/>
</dbReference>
<name>A0A6N7S822_9FIRM</name>
<dbReference type="EMBL" id="WKPI01000021">
    <property type="protein sequence ID" value="MSC33763.1"/>
    <property type="molecule type" value="Genomic_DNA"/>
</dbReference>
<dbReference type="EMBL" id="WKPJ01000019">
    <property type="protein sequence ID" value="MSA90033.1"/>
    <property type="molecule type" value="Genomic_DNA"/>
</dbReference>
<dbReference type="SUPFAM" id="SSF54427">
    <property type="entry name" value="NTF2-like"/>
    <property type="match status" value="1"/>
</dbReference>
<dbReference type="Pfam" id="PF01590">
    <property type="entry name" value="GAF"/>
    <property type="match status" value="1"/>
</dbReference>
<dbReference type="InterPro" id="IPR052155">
    <property type="entry name" value="Biofilm_reg_signaling"/>
</dbReference>
<dbReference type="PROSITE" id="PS50887">
    <property type="entry name" value="GGDEF"/>
    <property type="match status" value="1"/>
</dbReference>
<feature type="domain" description="GGDEF" evidence="3">
    <location>
        <begin position="419"/>
        <end position="552"/>
    </location>
</feature>
<dbReference type="OrthoDB" id="9804955at2"/>
<dbReference type="RefSeq" id="WP_154239151.1">
    <property type="nucleotide sequence ID" value="NZ_CALJPI010000133.1"/>
</dbReference>
<dbReference type="SMART" id="SM00091">
    <property type="entry name" value="PAS"/>
    <property type="match status" value="2"/>
</dbReference>
<dbReference type="SMART" id="SM00065">
    <property type="entry name" value="GAF"/>
    <property type="match status" value="1"/>
</dbReference>
<proteinExistence type="predicted"/>
<evidence type="ECO:0000259" key="3">
    <source>
        <dbReference type="PROSITE" id="PS50887"/>
    </source>
</evidence>
<dbReference type="SMART" id="SM00086">
    <property type="entry name" value="PAC"/>
    <property type="match status" value="2"/>
</dbReference>
<dbReference type="Pfam" id="PF08447">
    <property type="entry name" value="PAS_3"/>
    <property type="match status" value="1"/>
</dbReference>
<dbReference type="InterPro" id="IPR003018">
    <property type="entry name" value="GAF"/>
</dbReference>
<dbReference type="InterPro" id="IPR000160">
    <property type="entry name" value="GGDEF_dom"/>
</dbReference>
<dbReference type="NCBIfam" id="TIGR00229">
    <property type="entry name" value="sensory_box"/>
    <property type="match status" value="1"/>
</dbReference>